<evidence type="ECO:0000313" key="4">
    <source>
        <dbReference type="Proteomes" id="UP001470230"/>
    </source>
</evidence>
<keyword evidence="2" id="KW-0812">Transmembrane</keyword>
<dbReference type="Proteomes" id="UP001470230">
    <property type="component" value="Unassembled WGS sequence"/>
</dbReference>
<gene>
    <name evidence="3" type="ORF">M9Y10_030034</name>
</gene>
<protein>
    <recommendedName>
        <fullName evidence="5">Peptidase A1 domain-containing protein</fullName>
    </recommendedName>
</protein>
<feature type="transmembrane region" description="Helical" evidence="2">
    <location>
        <begin position="432"/>
        <end position="457"/>
    </location>
</feature>
<evidence type="ECO:0000256" key="2">
    <source>
        <dbReference type="SAM" id="Phobius"/>
    </source>
</evidence>
<evidence type="ECO:0008006" key="5">
    <source>
        <dbReference type="Google" id="ProtNLM"/>
    </source>
</evidence>
<keyword evidence="4" id="KW-1185">Reference proteome</keyword>
<proteinExistence type="predicted"/>
<accession>A0ABR2KPW4</accession>
<evidence type="ECO:0000313" key="3">
    <source>
        <dbReference type="EMBL" id="KAK8892791.1"/>
    </source>
</evidence>
<organism evidence="3 4">
    <name type="scientific">Tritrichomonas musculus</name>
    <dbReference type="NCBI Taxonomy" id="1915356"/>
    <lineage>
        <taxon>Eukaryota</taxon>
        <taxon>Metamonada</taxon>
        <taxon>Parabasalia</taxon>
        <taxon>Tritrichomonadida</taxon>
        <taxon>Tritrichomonadidae</taxon>
        <taxon>Tritrichomonas</taxon>
    </lineage>
</organism>
<keyword evidence="2" id="KW-0472">Membrane</keyword>
<dbReference type="EMBL" id="JAPFFF010000004">
    <property type="protein sequence ID" value="KAK8892791.1"/>
    <property type="molecule type" value="Genomic_DNA"/>
</dbReference>
<keyword evidence="2" id="KW-1133">Transmembrane helix</keyword>
<feature type="region of interest" description="Disordered" evidence="1">
    <location>
        <begin position="390"/>
        <end position="426"/>
    </location>
</feature>
<reference evidence="3 4" key="1">
    <citation type="submission" date="2024-04" db="EMBL/GenBank/DDBJ databases">
        <title>Tritrichomonas musculus Genome.</title>
        <authorList>
            <person name="Alves-Ferreira E."/>
            <person name="Grigg M."/>
            <person name="Lorenzi H."/>
            <person name="Galac M."/>
        </authorList>
    </citation>
    <scope>NUCLEOTIDE SEQUENCE [LARGE SCALE GENOMIC DNA]</scope>
    <source>
        <strain evidence="3 4">EAF2021</strain>
    </source>
</reference>
<comment type="caution">
    <text evidence="3">The sequence shown here is derived from an EMBL/GenBank/DDBJ whole genome shotgun (WGS) entry which is preliminary data.</text>
</comment>
<evidence type="ECO:0000256" key="1">
    <source>
        <dbReference type="SAM" id="MobiDB-lite"/>
    </source>
</evidence>
<name>A0ABR2KPW4_9EUKA</name>
<sequence length="474" mass="54600">MLFHFLLISSTSTNYLLFKYKIFNVANEWSNEQIKTFNDKTRKTYETNMKACQLMFAEDKCELINGYLNSTVFLRISKYGDNYYSYLSDDTDFIFFNIYSSTASTPLRFDFENKNINVYVKSVSMSSLLLEEDKFSFIQENSQKMYQKVMKNYYHLDIPVNDYGVHDKRIIPKEIKQVTIKGYDPSSVPFLYFESCALTFSYPYSINSLMLVSSTLFYDSNEISVDYFYSPLITYSSGPNKIKIKKQATAVMTDQIKTNASSSFYDICYYKDGIIISYAENPDESGSSFGTMLPFSIAQQFGFIARGLHFNFTCYQNNENCAKFKTNLTIVDEFPIPTVNLLEEKEKIKINILSSNFIDNNFIINYDKNKYEIERVDALNTTITEEESYVYKPKSEKPNNDDIDSLSFTENESLNEPNDEPKDNPPKKDSNIGWIVGIAVCAVVIVALVIIIVILVIRNRKSNHKSASAKEGEL</sequence>